<dbReference type="RefSeq" id="WP_170202725.1">
    <property type="nucleotide sequence ID" value="NZ_CP051685.1"/>
</dbReference>
<accession>A0A7Z2VWX8</accession>
<name>A0A7Z2VWX8_9BURK</name>
<evidence type="ECO:0000256" key="1">
    <source>
        <dbReference type="SAM" id="MobiDB-lite"/>
    </source>
</evidence>
<sequence length="182" mass="19641">MGFNERYSRALGTSGRQEAARHGTTDPLLASALAAAGSDGDLGALLQRVRTIDDARRDPASLAQLLRLWMAEVARRGRARRWAPENTAWNAQAAHALYRTVAELSLAHWLDGGCKACGGTGQHDALDCADCGGRGEQPIRHAGGFVHERVRDMVSELHNIAARHARRASARLHGRPPGWKAG</sequence>
<gene>
    <name evidence="2" type="ORF">HH212_12230</name>
</gene>
<evidence type="ECO:0000313" key="3">
    <source>
        <dbReference type="Proteomes" id="UP000502415"/>
    </source>
</evidence>
<dbReference type="EMBL" id="CP051685">
    <property type="protein sequence ID" value="QJE00694.1"/>
    <property type="molecule type" value="Genomic_DNA"/>
</dbReference>
<dbReference type="Proteomes" id="UP000502415">
    <property type="component" value="Chromosome"/>
</dbReference>
<proteinExistence type="predicted"/>
<feature type="region of interest" description="Disordered" evidence="1">
    <location>
        <begin position="1"/>
        <end position="20"/>
    </location>
</feature>
<keyword evidence="3" id="KW-1185">Reference proteome</keyword>
<protein>
    <submittedName>
        <fullName evidence="2">Uncharacterized protein</fullName>
    </submittedName>
</protein>
<dbReference type="KEGG" id="mfy:HH212_12230"/>
<organism evidence="2 3">
    <name type="scientific">Massilia forsythiae</name>
    <dbReference type="NCBI Taxonomy" id="2728020"/>
    <lineage>
        <taxon>Bacteria</taxon>
        <taxon>Pseudomonadati</taxon>
        <taxon>Pseudomonadota</taxon>
        <taxon>Betaproteobacteria</taxon>
        <taxon>Burkholderiales</taxon>
        <taxon>Oxalobacteraceae</taxon>
        <taxon>Telluria group</taxon>
        <taxon>Massilia</taxon>
    </lineage>
</organism>
<reference evidence="2 3" key="1">
    <citation type="submission" date="2020-04" db="EMBL/GenBank/DDBJ databases">
        <title>Genome sequencing of novel species.</title>
        <authorList>
            <person name="Heo J."/>
            <person name="Kim S.-J."/>
            <person name="Kim J.-S."/>
            <person name="Hong S.-B."/>
            <person name="Kwon S.-W."/>
        </authorList>
    </citation>
    <scope>NUCLEOTIDE SEQUENCE [LARGE SCALE GENOMIC DNA]</scope>
    <source>
        <strain evidence="2 3">GN2-R2</strain>
    </source>
</reference>
<evidence type="ECO:0000313" key="2">
    <source>
        <dbReference type="EMBL" id="QJE00694.1"/>
    </source>
</evidence>
<dbReference type="AlphaFoldDB" id="A0A7Z2VWX8"/>